<dbReference type="InterPro" id="IPR050714">
    <property type="entry name" value="Cobalamin_biosynth_MTase"/>
</dbReference>
<dbReference type="SUPFAM" id="SSF53790">
    <property type="entry name" value="Tetrapyrrole methylase"/>
    <property type="match status" value="1"/>
</dbReference>
<reference evidence="7 8" key="1">
    <citation type="submission" date="2020-08" db="EMBL/GenBank/DDBJ databases">
        <title>Genomic Encyclopedia of Type Strains, Phase IV (KMG-IV): sequencing the most valuable type-strain genomes for metagenomic binning, comparative biology and taxonomic classification.</title>
        <authorList>
            <person name="Goeker M."/>
        </authorList>
    </citation>
    <scope>NUCLEOTIDE SEQUENCE [LARGE SCALE GENOMIC DNA]</scope>
    <source>
        <strain evidence="7 8">DSM 18233</strain>
    </source>
</reference>
<dbReference type="InterPro" id="IPR000878">
    <property type="entry name" value="4pyrrol_Mease"/>
</dbReference>
<dbReference type="NCBIfam" id="TIGR02467">
    <property type="entry name" value="CbiE"/>
    <property type="match status" value="1"/>
</dbReference>
<dbReference type="PANTHER" id="PTHR43182:SF1">
    <property type="entry name" value="COBALT-PRECORRIN-7 C(5)-METHYLTRANSFERASE"/>
    <property type="match status" value="1"/>
</dbReference>
<dbReference type="Proteomes" id="UP000543030">
    <property type="component" value="Unassembled WGS sequence"/>
</dbReference>
<protein>
    <submittedName>
        <fullName evidence="7">Precorrin-6Y C5,15-methyltransferase (Decarboxylating)</fullName>
        <ecNumber evidence="7">2.1.1.132</ecNumber>
    </submittedName>
</protein>
<evidence type="ECO:0000313" key="8">
    <source>
        <dbReference type="Proteomes" id="UP000543030"/>
    </source>
</evidence>
<dbReference type="Pfam" id="PF00590">
    <property type="entry name" value="TP_methylase"/>
    <property type="match status" value="1"/>
</dbReference>
<dbReference type="Gene3D" id="3.40.50.150">
    <property type="entry name" value="Vaccinia Virus protein VP39"/>
    <property type="match status" value="1"/>
</dbReference>
<comment type="caution">
    <text evidence="7">The sequence shown here is derived from an EMBL/GenBank/DDBJ whole genome shotgun (WGS) entry which is preliminary data.</text>
</comment>
<dbReference type="PANTHER" id="PTHR43182">
    <property type="entry name" value="COBALT-PRECORRIN-6B C(15)-METHYLTRANSFERASE (DECARBOXYLATING)"/>
    <property type="match status" value="1"/>
</dbReference>
<dbReference type="PIRSF" id="PIRSF036428">
    <property type="entry name" value="CobL"/>
    <property type="match status" value="1"/>
</dbReference>
<feature type="domain" description="Tetrapyrrole methylase" evidence="6">
    <location>
        <begin position="5"/>
        <end position="188"/>
    </location>
</feature>
<dbReference type="InterPro" id="IPR014777">
    <property type="entry name" value="4pyrrole_Mease_sub1"/>
</dbReference>
<dbReference type="InterPro" id="IPR029063">
    <property type="entry name" value="SAM-dependent_MTases_sf"/>
</dbReference>
<dbReference type="GO" id="GO:0008276">
    <property type="term" value="F:protein methyltransferase activity"/>
    <property type="evidence" value="ECO:0007669"/>
    <property type="project" value="InterPro"/>
</dbReference>
<evidence type="ECO:0000313" key="7">
    <source>
        <dbReference type="EMBL" id="MBB5190960.1"/>
    </source>
</evidence>
<keyword evidence="2" id="KW-0169">Cobalamin biosynthesis</keyword>
<evidence type="ECO:0000256" key="5">
    <source>
        <dbReference type="ARBA" id="ARBA00022691"/>
    </source>
</evidence>
<dbReference type="AlphaFoldDB" id="A0A840REZ2"/>
<keyword evidence="3 7" id="KW-0489">Methyltransferase</keyword>
<evidence type="ECO:0000256" key="3">
    <source>
        <dbReference type="ARBA" id="ARBA00022603"/>
    </source>
</evidence>
<proteinExistence type="predicted"/>
<dbReference type="InterPro" id="IPR012818">
    <property type="entry name" value="CbiE"/>
</dbReference>
<dbReference type="GO" id="GO:0032259">
    <property type="term" value="P:methylation"/>
    <property type="evidence" value="ECO:0007669"/>
    <property type="project" value="UniProtKB-KW"/>
</dbReference>
<evidence type="ECO:0000256" key="4">
    <source>
        <dbReference type="ARBA" id="ARBA00022679"/>
    </source>
</evidence>
<dbReference type="EC" id="2.1.1.132" evidence="7"/>
<comment type="pathway">
    <text evidence="1">Cofactor biosynthesis; adenosylcobalamin biosynthesis.</text>
</comment>
<dbReference type="GO" id="GO:0009236">
    <property type="term" value="P:cobalamin biosynthetic process"/>
    <property type="evidence" value="ECO:0007669"/>
    <property type="project" value="UniProtKB-UniPathway"/>
</dbReference>
<name>A0A840REZ2_9NEIS</name>
<keyword evidence="4 7" id="KW-0808">Transferase</keyword>
<dbReference type="SUPFAM" id="SSF53335">
    <property type="entry name" value="S-adenosyl-L-methionine-dependent methyltransferases"/>
    <property type="match status" value="1"/>
</dbReference>
<evidence type="ECO:0000259" key="6">
    <source>
        <dbReference type="Pfam" id="PF00590"/>
    </source>
</evidence>
<dbReference type="InterPro" id="IPR014008">
    <property type="entry name" value="Cbl_synth_MTase_CbiT"/>
</dbReference>
<dbReference type="CDD" id="cd02440">
    <property type="entry name" value="AdoMet_MTases"/>
    <property type="match status" value="1"/>
</dbReference>
<dbReference type="EMBL" id="JACHHN010000003">
    <property type="protein sequence ID" value="MBB5190960.1"/>
    <property type="molecule type" value="Genomic_DNA"/>
</dbReference>
<dbReference type="CDD" id="cd11644">
    <property type="entry name" value="Precorrin-6Y-MT"/>
    <property type="match status" value="1"/>
</dbReference>
<dbReference type="RefSeq" id="WP_184099468.1">
    <property type="nucleotide sequence ID" value="NZ_JACHHN010000003.1"/>
</dbReference>
<dbReference type="InterPro" id="IPR006365">
    <property type="entry name" value="Cbl_synth_CobL"/>
</dbReference>
<evidence type="ECO:0000256" key="1">
    <source>
        <dbReference type="ARBA" id="ARBA00004953"/>
    </source>
</evidence>
<sequence length="404" mass="42425">MSAWLTVVGIGADGEAGLSDTARQALRAARVIVGAERQLALLPDGIKAERRVWPRPFELAPVLECRGTPVCVLASGDPMFYGVGASLAQQIDPAEMTIIPAPSSVSLAAARLGWPLQQCRVLSLLTQPLATLNTHLHAGGHLLLLVADGAAPAAIARHLTEQGFGPSRMTVLEHLGASTERHLTSTAATWSIAETAKLNLVALALVAEGNTRSLPLTPGLPDEAYRHDGQITKRDARAITLGRLAPRPGELLWDIGAGSGSIGIEWMRSHPDCRAIAVEADAGRQQFITHNRDQLGVPGLQLVAGDAPAALADLPSPDAIFIGGGVTAPGMLAACWGALKPGGRLIANAVTLQAEQVLMAWHAEHGGSLTRIALAQARPLGSFDTWRPALPLMLYEVHKCVADV</sequence>
<accession>A0A840REZ2</accession>
<keyword evidence="5" id="KW-0949">S-adenosyl-L-methionine</keyword>
<gene>
    <name evidence="7" type="ORF">HNQ50_001683</name>
</gene>
<dbReference type="UniPathway" id="UPA00148"/>
<dbReference type="GO" id="GO:0046025">
    <property type="term" value="F:precorrin-6Y C5,15-methyltransferase (decarboxylating) activity"/>
    <property type="evidence" value="ECO:0007669"/>
    <property type="project" value="UniProtKB-EC"/>
</dbReference>
<keyword evidence="8" id="KW-1185">Reference proteome</keyword>
<organism evidence="7 8">
    <name type="scientific">Silvimonas terrae</name>
    <dbReference type="NCBI Taxonomy" id="300266"/>
    <lineage>
        <taxon>Bacteria</taxon>
        <taxon>Pseudomonadati</taxon>
        <taxon>Pseudomonadota</taxon>
        <taxon>Betaproteobacteria</taxon>
        <taxon>Neisseriales</taxon>
        <taxon>Chitinibacteraceae</taxon>
        <taxon>Silvimonas</taxon>
    </lineage>
</organism>
<dbReference type="NCBIfam" id="TIGR02469">
    <property type="entry name" value="CbiT"/>
    <property type="match status" value="1"/>
</dbReference>
<dbReference type="Gene3D" id="3.40.1010.10">
    <property type="entry name" value="Cobalt-precorrin-4 Transmethylase, Domain 1"/>
    <property type="match status" value="1"/>
</dbReference>
<evidence type="ECO:0000256" key="2">
    <source>
        <dbReference type="ARBA" id="ARBA00022573"/>
    </source>
</evidence>
<dbReference type="InterPro" id="IPR035996">
    <property type="entry name" value="4pyrrol_Methylase_sf"/>
</dbReference>